<sequence>MKYNVKVTGFGDMALDFLSENMLIIFNENAPAELKEISVWHEISELASEVQVGDLMDIAGKEYFVTAVGDEANHTLKTMGHCSLRFDGAEEPQLPGTVHLKGDGVPEIEIGSSIIIF</sequence>
<keyword evidence="3" id="KW-1185">Reference proteome</keyword>
<dbReference type="Proteomes" id="UP000663499">
    <property type="component" value="Chromosome"/>
</dbReference>
<feature type="modified residue" description="Phosphohistidine; by HPr" evidence="1">
    <location>
        <position position="41"/>
    </location>
</feature>
<proteinExistence type="predicted"/>
<evidence type="ECO:0000313" key="2">
    <source>
        <dbReference type="EMBL" id="QSX08944.1"/>
    </source>
</evidence>
<reference evidence="2" key="1">
    <citation type="submission" date="2021-03" db="EMBL/GenBank/DDBJ databases">
        <title>Alkalibacter marinus sp. nov., isolated from tidal flat sediment.</title>
        <authorList>
            <person name="Namirimu T."/>
            <person name="Yang J.-A."/>
            <person name="Yang S.-H."/>
            <person name="Kim Y.-J."/>
            <person name="Kwon K.K."/>
        </authorList>
    </citation>
    <scope>NUCLEOTIDE SEQUENCE</scope>
    <source>
        <strain evidence="2">ES005</strain>
    </source>
</reference>
<evidence type="ECO:0000256" key="1">
    <source>
        <dbReference type="PROSITE-ProRule" id="PRU00420"/>
    </source>
</evidence>
<dbReference type="GO" id="GO:0005737">
    <property type="term" value="C:cytoplasm"/>
    <property type="evidence" value="ECO:0007669"/>
    <property type="project" value="InterPro"/>
</dbReference>
<dbReference type="RefSeq" id="WP_207300285.1">
    <property type="nucleotide sequence ID" value="NZ_CP071444.1"/>
</dbReference>
<dbReference type="GO" id="GO:0016301">
    <property type="term" value="F:kinase activity"/>
    <property type="evidence" value="ECO:0007669"/>
    <property type="project" value="TreeGrafter"/>
</dbReference>
<protein>
    <submittedName>
        <fullName evidence="2">PTS glucitol/sorbitol transporter subunit IIA</fullName>
    </submittedName>
</protein>
<dbReference type="PANTHER" id="PTHR40398:SF1">
    <property type="entry name" value="PTS SYSTEM GLUCITOL_SORBITOL-SPECIFIC EIIA COMPONENT"/>
    <property type="match status" value="1"/>
</dbReference>
<dbReference type="PROSITE" id="PS51097">
    <property type="entry name" value="PTS_EIIA_TYPE_5"/>
    <property type="match status" value="1"/>
</dbReference>
<accession>A0A975AHT0</accession>
<dbReference type="AlphaFoldDB" id="A0A975AHT0"/>
<dbReference type="EMBL" id="CP071444">
    <property type="protein sequence ID" value="QSX08944.1"/>
    <property type="molecule type" value="Genomic_DNA"/>
</dbReference>
<dbReference type="PANTHER" id="PTHR40398">
    <property type="entry name" value="PTS SYSTEM GLUCITOL/SORBITOL-SPECIFIC EIIA COMPONENT"/>
    <property type="match status" value="1"/>
</dbReference>
<dbReference type="InterPro" id="IPR004716">
    <property type="entry name" value="PTS_IIA_glucitol/sorbitol-sp"/>
</dbReference>
<evidence type="ECO:0000313" key="3">
    <source>
        <dbReference type="Proteomes" id="UP000663499"/>
    </source>
</evidence>
<organism evidence="2 3">
    <name type="scientific">Alkalibacter rhizosphaerae</name>
    <dbReference type="NCBI Taxonomy" id="2815577"/>
    <lineage>
        <taxon>Bacteria</taxon>
        <taxon>Bacillati</taxon>
        <taxon>Bacillota</taxon>
        <taxon>Clostridia</taxon>
        <taxon>Eubacteriales</taxon>
        <taxon>Eubacteriaceae</taxon>
        <taxon>Alkalibacter</taxon>
    </lineage>
</organism>
<dbReference type="Gene3D" id="2.40.33.40">
    <property type="entry name" value="Phosphotransferase system, glucitol/sorbitol-specific IIA component"/>
    <property type="match status" value="1"/>
</dbReference>
<dbReference type="KEGG" id="alka:J0B03_02365"/>
<dbReference type="GO" id="GO:0009401">
    <property type="term" value="P:phosphoenolpyruvate-dependent sugar phosphotransferase system"/>
    <property type="evidence" value="ECO:0007669"/>
    <property type="project" value="InterPro"/>
</dbReference>
<dbReference type="InterPro" id="IPR036665">
    <property type="entry name" value="PTS_IIA_glucitol/sorbitol_sf"/>
</dbReference>
<dbReference type="Pfam" id="PF03829">
    <property type="entry name" value="PTSIIA_gutA"/>
    <property type="match status" value="1"/>
</dbReference>
<dbReference type="GO" id="GO:0008982">
    <property type="term" value="F:protein-N(PI)-phosphohistidine-sugar phosphotransferase activity"/>
    <property type="evidence" value="ECO:0007669"/>
    <property type="project" value="InterPro"/>
</dbReference>
<gene>
    <name evidence="2" type="ORF">J0B03_02365</name>
</gene>
<name>A0A975AHT0_9FIRM</name>
<dbReference type="SUPFAM" id="SSF141530">
    <property type="entry name" value="PTSIIA/GutA-like"/>
    <property type="match status" value="1"/>
</dbReference>